<reference evidence="3 4" key="2">
    <citation type="submission" date="2007-01" db="EMBL/GenBank/DDBJ databases">
        <title>Sequencing of the draft genome and assembly of Thermosinus carboxydivorans Nor1.</title>
        <authorList>
            <consortium name="US DOE Joint Genome Institute (JGI-PGF)"/>
            <person name="Copeland A."/>
            <person name="Lucas S."/>
            <person name="Lapidus A."/>
            <person name="Barry K."/>
            <person name="Glavina del Rio T."/>
            <person name="Dalin E."/>
            <person name="Tice H."/>
            <person name="Bruce D."/>
            <person name="Pitluck S."/>
            <person name="Richardson P."/>
        </authorList>
    </citation>
    <scope>NUCLEOTIDE SEQUENCE [LARGE SCALE GENOMIC DNA]</scope>
    <source>
        <strain evidence="3 4">Nor1</strain>
    </source>
</reference>
<keyword evidence="2 3" id="KW-0808">Transferase</keyword>
<reference evidence="3 4" key="1">
    <citation type="submission" date="2007-01" db="EMBL/GenBank/DDBJ databases">
        <title>Annotation of the draft genome assembly of Thermosinus carboxydivorans Nor1.</title>
        <authorList>
            <consortium name="US DOE Joint Genome Institute (JGI-ORNL)"/>
            <person name="Larimer F."/>
            <person name="Land M."/>
            <person name="Hauser L."/>
        </authorList>
    </citation>
    <scope>NUCLEOTIDE SEQUENCE [LARGE SCALE GENOMIC DNA]</scope>
    <source>
        <strain evidence="3 4">Nor1</strain>
    </source>
</reference>
<name>A1HTY5_9FIRM</name>
<accession>A1HTY5</accession>
<dbReference type="OrthoDB" id="9797795at2"/>
<dbReference type="RefSeq" id="WP_007290488.1">
    <property type="nucleotide sequence ID" value="NZ_AAWL01000030.1"/>
</dbReference>
<dbReference type="GO" id="GO:0009244">
    <property type="term" value="P:lipopolysaccharide core region biosynthetic process"/>
    <property type="evidence" value="ECO:0007669"/>
    <property type="project" value="TreeGrafter"/>
</dbReference>
<dbReference type="PANTHER" id="PTHR30160:SF1">
    <property type="entry name" value="LIPOPOLYSACCHARIDE 1,2-N-ACETYLGLUCOSAMINETRANSFERASE-RELATED"/>
    <property type="match status" value="1"/>
</dbReference>
<organism evidence="3 4">
    <name type="scientific">Thermosinus carboxydivorans Nor1</name>
    <dbReference type="NCBI Taxonomy" id="401526"/>
    <lineage>
        <taxon>Bacteria</taxon>
        <taxon>Bacillati</taxon>
        <taxon>Bacillota</taxon>
        <taxon>Negativicutes</taxon>
        <taxon>Selenomonadales</taxon>
        <taxon>Sporomusaceae</taxon>
        <taxon>Thermosinus</taxon>
    </lineage>
</organism>
<dbReference type="EMBL" id="AAWL01000030">
    <property type="protein sequence ID" value="EAX46506.1"/>
    <property type="molecule type" value="Genomic_DNA"/>
</dbReference>
<evidence type="ECO:0000256" key="2">
    <source>
        <dbReference type="ARBA" id="ARBA00022679"/>
    </source>
</evidence>
<dbReference type="Proteomes" id="UP000005139">
    <property type="component" value="Unassembled WGS sequence"/>
</dbReference>
<gene>
    <name evidence="3" type="ORF">TcarDRAFT_0347</name>
</gene>
<keyword evidence="4" id="KW-1185">Reference proteome</keyword>
<dbReference type="eggNOG" id="COG0859">
    <property type="taxonomic scope" value="Bacteria"/>
</dbReference>
<evidence type="ECO:0000313" key="3">
    <source>
        <dbReference type="EMBL" id="EAX46506.1"/>
    </source>
</evidence>
<dbReference type="Gene3D" id="3.40.50.2000">
    <property type="entry name" value="Glycogen Phosphorylase B"/>
    <property type="match status" value="2"/>
</dbReference>
<evidence type="ECO:0000313" key="4">
    <source>
        <dbReference type="Proteomes" id="UP000005139"/>
    </source>
</evidence>
<dbReference type="AlphaFoldDB" id="A1HTY5"/>
<evidence type="ECO:0000256" key="1">
    <source>
        <dbReference type="ARBA" id="ARBA00022676"/>
    </source>
</evidence>
<comment type="caution">
    <text evidence="3">The sequence shown here is derived from an EMBL/GenBank/DDBJ whole genome shotgun (WGS) entry which is preliminary data.</text>
</comment>
<dbReference type="CDD" id="cd03789">
    <property type="entry name" value="GT9_LPS_heptosyltransferase"/>
    <property type="match status" value="1"/>
</dbReference>
<keyword evidence="1" id="KW-0328">Glycosyltransferase</keyword>
<sequence length="361" mass="39164">MLNNKRVVLIRLSSIGDVLHCTPVAKALKTACPACHLTWVVGEGPADVLVANPYIDELYVWPRERWERNLQSGRLGEARRLWRHLGEDLGCRPFDVALDVHGLFLSGLVTSATGAPRRIGLGGTREFNWLFMTEQAPKLADDVHVIQQYLSILRPLGIRTADYNMTLCLTREAVAFADRFLAAHGVEPDEVLVAINPVTTWPAKNWPPASFAAVAAALGVDCRILLTGGPRDKEVTAYIAQQAGTACIDAAGSTTLLELAALLARCRVVLTGDTGPLHMAVALGVPTVSIFGPTDPRKYGPLTPGHVILQGEADCAPCHKKVCRHQDIRCLRSVTPDAAIAAVRQQLAAYSQLQPLPSEKW</sequence>
<dbReference type="SUPFAM" id="SSF53756">
    <property type="entry name" value="UDP-Glycosyltransferase/glycogen phosphorylase"/>
    <property type="match status" value="1"/>
</dbReference>
<dbReference type="GO" id="GO:0005829">
    <property type="term" value="C:cytosol"/>
    <property type="evidence" value="ECO:0007669"/>
    <property type="project" value="TreeGrafter"/>
</dbReference>
<proteinExistence type="predicted"/>
<dbReference type="InterPro" id="IPR002201">
    <property type="entry name" value="Glyco_trans_9"/>
</dbReference>
<dbReference type="InterPro" id="IPR051199">
    <property type="entry name" value="LPS_LOS_Heptosyltrfase"/>
</dbReference>
<dbReference type="Pfam" id="PF01075">
    <property type="entry name" value="Glyco_transf_9"/>
    <property type="match status" value="1"/>
</dbReference>
<protein>
    <submittedName>
        <fullName evidence="3">Glycosyl transferase, family 9</fullName>
    </submittedName>
</protein>
<dbReference type="GO" id="GO:0008713">
    <property type="term" value="F:ADP-heptose-lipopolysaccharide heptosyltransferase activity"/>
    <property type="evidence" value="ECO:0007669"/>
    <property type="project" value="TreeGrafter"/>
</dbReference>
<dbReference type="PANTHER" id="PTHR30160">
    <property type="entry name" value="TETRAACYLDISACCHARIDE 4'-KINASE-RELATED"/>
    <property type="match status" value="1"/>
</dbReference>